<reference evidence="4" key="1">
    <citation type="submission" date="2023-07" db="EMBL/GenBank/DDBJ databases">
        <authorList>
            <consortium name="AG Swart"/>
            <person name="Singh M."/>
            <person name="Singh A."/>
            <person name="Seah K."/>
            <person name="Emmerich C."/>
        </authorList>
    </citation>
    <scope>NUCLEOTIDE SEQUENCE</scope>
    <source>
        <strain evidence="4">DP1</strain>
    </source>
</reference>
<dbReference type="PRINTS" id="PR00169">
    <property type="entry name" value="KCHANNEL"/>
</dbReference>
<name>A0AAD1UH90_EUPCR</name>
<dbReference type="Proteomes" id="UP001295684">
    <property type="component" value="Unassembled WGS sequence"/>
</dbReference>
<keyword evidence="2" id="KW-0472">Membrane</keyword>
<keyword evidence="2" id="KW-1133">Transmembrane helix</keyword>
<dbReference type="InterPro" id="IPR015449">
    <property type="entry name" value="K_chnl_Ca-activ_SK"/>
</dbReference>
<dbReference type="GO" id="GO:0016286">
    <property type="term" value="F:small conductance calcium-activated potassium channel activity"/>
    <property type="evidence" value="ECO:0007669"/>
    <property type="project" value="InterPro"/>
</dbReference>
<feature type="domain" description="Potassium channel" evidence="3">
    <location>
        <begin position="256"/>
        <end position="328"/>
    </location>
</feature>
<protein>
    <recommendedName>
        <fullName evidence="3">Potassium channel domain-containing protein</fullName>
    </recommendedName>
</protein>
<proteinExistence type="predicted"/>
<evidence type="ECO:0000313" key="4">
    <source>
        <dbReference type="EMBL" id="CAI2366637.1"/>
    </source>
</evidence>
<keyword evidence="5" id="KW-1185">Reference proteome</keyword>
<feature type="transmembrane region" description="Helical" evidence="2">
    <location>
        <begin position="101"/>
        <end position="122"/>
    </location>
</feature>
<dbReference type="EMBL" id="CAMPGE010007724">
    <property type="protein sequence ID" value="CAI2366637.1"/>
    <property type="molecule type" value="Genomic_DNA"/>
</dbReference>
<evidence type="ECO:0000313" key="5">
    <source>
        <dbReference type="Proteomes" id="UP001295684"/>
    </source>
</evidence>
<feature type="transmembrane region" description="Helical" evidence="2">
    <location>
        <begin position="243"/>
        <end position="263"/>
    </location>
</feature>
<dbReference type="Pfam" id="PF07885">
    <property type="entry name" value="Ion_trans_2"/>
    <property type="match status" value="1"/>
</dbReference>
<keyword evidence="2" id="KW-0812">Transmembrane</keyword>
<gene>
    <name evidence="4" type="ORF">ECRASSUSDP1_LOCUS7910</name>
</gene>
<dbReference type="PANTHER" id="PTHR10153">
    <property type="entry name" value="SMALL CONDUCTANCE CALCIUM-ACTIVATED POTASSIUM CHANNEL"/>
    <property type="match status" value="1"/>
</dbReference>
<dbReference type="InterPro" id="IPR013099">
    <property type="entry name" value="K_chnl_dom"/>
</dbReference>
<sequence>MAHLVPHNNFSRNGGGGFTNNVPIIIPSRFDVPDVQQEDEPKNNIKRAPRIVGDARIVTRAFSRLRISQACNAYLGMIGLGICIIEREIRFEYGHGANDDIRIILLSINFLTTILLCISLFFSYKNEFSWMRARGFLTRNDDLLNTGMYKMLIAECAICLISPLPFIHDSTFKEKNNNYDVKIKHWYNDLLLGWSFIRIYLIIKCVLTNSFYMSTRAQRVCQMNGCYASFSFSIKCLMTSQPYLVLMTNLVMSMFYFGYLIRIFDQDLSEVSEQNFNKISNPVWLSIVTMTTVGYGDFFPKSNPSRIVGIICSFYGVYLVSLFVITLENLLRFDQSESRSYELISRLEDKEELKLQAVNVITSAFRHKRAKRKSEQADDGKDRKKMVLNKLKVFRKYLMNFKQIAKSIRGNYGMESPEDRVRREIDDLRNSIAELHSSIRGLSEHFEVEVIERKPTNAGIYQKGSTDDDSSDPKKE</sequence>
<dbReference type="SUPFAM" id="SSF81324">
    <property type="entry name" value="Voltage-gated potassium channels"/>
    <property type="match status" value="1"/>
</dbReference>
<evidence type="ECO:0000256" key="1">
    <source>
        <dbReference type="SAM" id="MobiDB-lite"/>
    </source>
</evidence>
<feature type="transmembrane region" description="Helical" evidence="2">
    <location>
        <begin position="143"/>
        <end position="166"/>
    </location>
</feature>
<evidence type="ECO:0000259" key="3">
    <source>
        <dbReference type="Pfam" id="PF07885"/>
    </source>
</evidence>
<accession>A0AAD1UH90</accession>
<organism evidence="4 5">
    <name type="scientific">Euplotes crassus</name>
    <dbReference type="NCBI Taxonomy" id="5936"/>
    <lineage>
        <taxon>Eukaryota</taxon>
        <taxon>Sar</taxon>
        <taxon>Alveolata</taxon>
        <taxon>Ciliophora</taxon>
        <taxon>Intramacronucleata</taxon>
        <taxon>Spirotrichea</taxon>
        <taxon>Hypotrichia</taxon>
        <taxon>Euplotida</taxon>
        <taxon>Euplotidae</taxon>
        <taxon>Moneuplotes</taxon>
    </lineage>
</organism>
<dbReference type="GO" id="GO:0016020">
    <property type="term" value="C:membrane"/>
    <property type="evidence" value="ECO:0007669"/>
    <property type="project" value="InterPro"/>
</dbReference>
<dbReference type="AlphaFoldDB" id="A0AAD1UH90"/>
<evidence type="ECO:0000256" key="2">
    <source>
        <dbReference type="SAM" id="Phobius"/>
    </source>
</evidence>
<dbReference type="Gene3D" id="1.10.287.70">
    <property type="match status" value="1"/>
</dbReference>
<feature type="region of interest" description="Disordered" evidence="1">
    <location>
        <begin position="457"/>
        <end position="476"/>
    </location>
</feature>
<comment type="caution">
    <text evidence="4">The sequence shown here is derived from an EMBL/GenBank/DDBJ whole genome shotgun (WGS) entry which is preliminary data.</text>
</comment>
<feature type="transmembrane region" description="Helical" evidence="2">
    <location>
        <begin position="186"/>
        <end position="207"/>
    </location>
</feature>
<feature type="transmembrane region" description="Helical" evidence="2">
    <location>
        <begin position="307"/>
        <end position="327"/>
    </location>
</feature>